<dbReference type="GO" id="GO:0005506">
    <property type="term" value="F:iron ion binding"/>
    <property type="evidence" value="ECO:0007669"/>
    <property type="project" value="InterPro"/>
</dbReference>
<name>A0A2H0UV88_9BACT</name>
<evidence type="ECO:0000313" key="3">
    <source>
        <dbReference type="Proteomes" id="UP000230132"/>
    </source>
</evidence>
<gene>
    <name evidence="2" type="ORF">COU05_00575</name>
</gene>
<organism evidence="2 3">
    <name type="scientific">bacterium (Candidatus Gribaldobacteria) CG10_big_fil_rev_8_21_14_0_10_37_21</name>
    <dbReference type="NCBI Taxonomy" id="2014275"/>
    <lineage>
        <taxon>Bacteria</taxon>
        <taxon>Candidatus Gribaldobacteria</taxon>
    </lineage>
</organism>
<protein>
    <submittedName>
        <fullName evidence="2">Iron-sulfur cluster assembly scaffold protein</fullName>
    </submittedName>
</protein>
<sequence>MYYSKTILKRFLSPKFMGKITKPDGVGNTQNLKCGDVMKIYLKVSKKQGKEVISEIKFETMGCGHAIASTDMICELALGKTLEQAKKIKFSDVALKLGQMPPQKLHCSSLAQYALQQAIFDYEKKHLKPKATPKKN</sequence>
<evidence type="ECO:0000313" key="2">
    <source>
        <dbReference type="EMBL" id="PIR90725.1"/>
    </source>
</evidence>
<dbReference type="GO" id="GO:0016226">
    <property type="term" value="P:iron-sulfur cluster assembly"/>
    <property type="evidence" value="ECO:0007669"/>
    <property type="project" value="InterPro"/>
</dbReference>
<dbReference type="PANTHER" id="PTHR10093">
    <property type="entry name" value="IRON-SULFUR CLUSTER ASSEMBLY ENZYME NIFU HOMOLOG"/>
    <property type="match status" value="1"/>
</dbReference>
<dbReference type="Pfam" id="PF01592">
    <property type="entry name" value="NifU_N"/>
    <property type="match status" value="1"/>
</dbReference>
<dbReference type="Gene3D" id="3.90.1010.10">
    <property type="match status" value="1"/>
</dbReference>
<dbReference type="Proteomes" id="UP000230132">
    <property type="component" value="Unassembled WGS sequence"/>
</dbReference>
<dbReference type="InterPro" id="IPR002871">
    <property type="entry name" value="NIF_FeS_clus_asmbl_NifU_N"/>
</dbReference>
<accession>A0A2H0UV88</accession>
<dbReference type="AlphaFoldDB" id="A0A2H0UV88"/>
<comment type="caution">
    <text evidence="2">The sequence shown here is derived from an EMBL/GenBank/DDBJ whole genome shotgun (WGS) entry which is preliminary data.</text>
</comment>
<dbReference type="GO" id="GO:0051536">
    <property type="term" value="F:iron-sulfur cluster binding"/>
    <property type="evidence" value="ECO:0007669"/>
    <property type="project" value="InterPro"/>
</dbReference>
<evidence type="ECO:0000259" key="1">
    <source>
        <dbReference type="Pfam" id="PF01592"/>
    </source>
</evidence>
<dbReference type="SUPFAM" id="SSF82649">
    <property type="entry name" value="SufE/NifU"/>
    <property type="match status" value="1"/>
</dbReference>
<dbReference type="EMBL" id="PFAX01000006">
    <property type="protein sequence ID" value="PIR90725.1"/>
    <property type="molecule type" value="Genomic_DNA"/>
</dbReference>
<feature type="domain" description="NIF system FeS cluster assembly NifU N-terminal" evidence="1">
    <location>
        <begin position="3"/>
        <end position="127"/>
    </location>
</feature>
<proteinExistence type="predicted"/>
<reference evidence="3" key="1">
    <citation type="submission" date="2017-09" db="EMBL/GenBank/DDBJ databases">
        <title>Depth-based differentiation of microbial function through sediment-hosted aquifers and enrichment of novel symbionts in the deep terrestrial subsurface.</title>
        <authorList>
            <person name="Probst A.J."/>
            <person name="Ladd B."/>
            <person name="Jarett J.K."/>
            <person name="Geller-Mcgrath D.E."/>
            <person name="Sieber C.M.K."/>
            <person name="Emerson J.B."/>
            <person name="Anantharaman K."/>
            <person name="Thomas B.C."/>
            <person name="Malmstrom R."/>
            <person name="Stieglmeier M."/>
            <person name="Klingl A."/>
            <person name="Woyke T."/>
            <person name="Ryan C.M."/>
            <person name="Banfield J.F."/>
        </authorList>
    </citation>
    <scope>NUCLEOTIDE SEQUENCE [LARGE SCALE GENOMIC DNA]</scope>
</reference>
<dbReference type="CDD" id="cd06664">
    <property type="entry name" value="IscU_like"/>
    <property type="match status" value="1"/>
</dbReference>